<keyword evidence="2" id="KW-1185">Reference proteome</keyword>
<evidence type="ECO:0000313" key="1">
    <source>
        <dbReference type="EMBL" id="AHH01634.1"/>
    </source>
</evidence>
<gene>
    <name evidence="1" type="ORF">pv_67</name>
</gene>
<dbReference type="KEGG" id="vg:18266095"/>
<organism evidence="1 2">
    <name type="scientific">Pithovirus sibericum</name>
    <dbReference type="NCBI Taxonomy" id="1450746"/>
    <lineage>
        <taxon>Viruses</taxon>
        <taxon>Pithoviruses</taxon>
        <taxon>Orthopithovirinae</taxon>
        <taxon>Alphapithovirus</taxon>
        <taxon>Alphapithovirus sibericum</taxon>
    </lineage>
</organism>
<sequence length="167" mass="19552">MEKIQPLLTDNLREQKIQLIKTLISTRGKSGVETFDQVLKLHLPLIEDDDEVYESVEEFLGSPILNDQVYLASCYILSGLFLCDLRPYYLFEAPQETLNFKCRNTTLIVDWENDEISTDIFFHPRDQKSEYFSLNFSQLIEHMPKFVGKELSSNQKEILSFLFSLKE</sequence>
<dbReference type="RefSeq" id="YP_009000969.1">
    <property type="nucleotide sequence ID" value="NC_023423.1"/>
</dbReference>
<dbReference type="EMBL" id="KF740664">
    <property type="protein sequence ID" value="AHH01634.1"/>
    <property type="molecule type" value="Genomic_DNA"/>
</dbReference>
<proteinExistence type="predicted"/>
<evidence type="ECO:0000313" key="2">
    <source>
        <dbReference type="Proteomes" id="UP000202176"/>
    </source>
</evidence>
<protein>
    <submittedName>
        <fullName evidence="1">Uncharacterized protein</fullName>
    </submittedName>
</protein>
<reference evidence="1 2" key="1">
    <citation type="journal article" date="2014" name="Proc. Natl. Acad. Sci. U.S.A.">
        <title>Thirty-thousand-year-old distant relative of giant icosahedral DNA viruses with a pandoravirus morphology.</title>
        <authorList>
            <person name="Legendre M."/>
            <person name="Bartoli J."/>
            <person name="Shmakova L."/>
            <person name="Jeudy S."/>
            <person name="Labadie K."/>
            <person name="Adrait A."/>
            <person name="Lescot M."/>
            <person name="Poirot O."/>
            <person name="Bertaux L."/>
            <person name="Bruley C."/>
            <person name="Coute Y."/>
            <person name="Rivkina E."/>
            <person name="Abergel C."/>
            <person name="Claverie J.M."/>
        </authorList>
    </citation>
    <scope>NUCLEOTIDE SEQUENCE [LARGE SCALE GENOMIC DNA]</scope>
    <source>
        <strain evidence="1">P1084-T</strain>
    </source>
</reference>
<accession>W5S4R1</accession>
<name>W5S4R1_9VIRU</name>
<dbReference type="GeneID" id="18266095"/>
<dbReference type="Proteomes" id="UP000202176">
    <property type="component" value="Segment"/>
</dbReference>